<dbReference type="GO" id="GO:0000166">
    <property type="term" value="F:nucleotide binding"/>
    <property type="evidence" value="ECO:0007669"/>
    <property type="project" value="InterPro"/>
</dbReference>
<dbReference type="Gene3D" id="3.40.50.720">
    <property type="entry name" value="NAD(P)-binding Rossmann-like Domain"/>
    <property type="match status" value="1"/>
</dbReference>
<comment type="caution">
    <text evidence="3">The sequence shown here is derived from an EMBL/GenBank/DDBJ whole genome shotgun (WGS) entry which is preliminary data.</text>
</comment>
<name>A0A7X0IPN4_9HYPH</name>
<dbReference type="InterPro" id="IPR036291">
    <property type="entry name" value="NAD(P)-bd_dom_sf"/>
</dbReference>
<dbReference type="Pfam" id="PF22725">
    <property type="entry name" value="GFO_IDH_MocA_C3"/>
    <property type="match status" value="1"/>
</dbReference>
<feature type="domain" description="GFO/IDH/MocA-like oxidoreductase" evidence="2">
    <location>
        <begin position="131"/>
        <end position="257"/>
    </location>
</feature>
<gene>
    <name evidence="3" type="ORF">GGD46_002053</name>
</gene>
<evidence type="ECO:0000313" key="3">
    <source>
        <dbReference type="EMBL" id="MBB6484775.1"/>
    </source>
</evidence>
<dbReference type="InterPro" id="IPR051450">
    <property type="entry name" value="Gfo/Idh/MocA_Oxidoreductases"/>
</dbReference>
<dbReference type="RefSeq" id="WP_184703602.1">
    <property type="nucleotide sequence ID" value="NZ_JACHBG010000003.1"/>
</dbReference>
<organism evidence="3 4">
    <name type="scientific">Rhizobium lusitanum</name>
    <dbReference type="NCBI Taxonomy" id="293958"/>
    <lineage>
        <taxon>Bacteria</taxon>
        <taxon>Pseudomonadati</taxon>
        <taxon>Pseudomonadota</taxon>
        <taxon>Alphaproteobacteria</taxon>
        <taxon>Hyphomicrobiales</taxon>
        <taxon>Rhizobiaceae</taxon>
        <taxon>Rhizobium/Agrobacterium group</taxon>
        <taxon>Rhizobium</taxon>
    </lineage>
</organism>
<dbReference type="SUPFAM" id="SSF51735">
    <property type="entry name" value="NAD(P)-binding Rossmann-fold domains"/>
    <property type="match status" value="1"/>
</dbReference>
<dbReference type="SUPFAM" id="SSF55347">
    <property type="entry name" value="Glyceraldehyde-3-phosphate dehydrogenase-like, C-terminal domain"/>
    <property type="match status" value="1"/>
</dbReference>
<dbReference type="Gene3D" id="3.30.360.10">
    <property type="entry name" value="Dihydrodipicolinate Reductase, domain 2"/>
    <property type="match status" value="1"/>
</dbReference>
<dbReference type="InterPro" id="IPR000683">
    <property type="entry name" value="Gfo/Idh/MocA-like_OxRdtase_N"/>
</dbReference>
<accession>A0A7X0IPN4</accession>
<evidence type="ECO:0000259" key="2">
    <source>
        <dbReference type="Pfam" id="PF22725"/>
    </source>
</evidence>
<dbReference type="PANTHER" id="PTHR43377">
    <property type="entry name" value="BILIVERDIN REDUCTASE A"/>
    <property type="match status" value="1"/>
</dbReference>
<proteinExistence type="predicted"/>
<dbReference type="EMBL" id="JACHBG010000003">
    <property type="protein sequence ID" value="MBB6484775.1"/>
    <property type="molecule type" value="Genomic_DNA"/>
</dbReference>
<dbReference type="InterPro" id="IPR055170">
    <property type="entry name" value="GFO_IDH_MocA-like_dom"/>
</dbReference>
<dbReference type="PANTHER" id="PTHR43377:SF1">
    <property type="entry name" value="BILIVERDIN REDUCTASE A"/>
    <property type="match status" value="1"/>
</dbReference>
<evidence type="ECO:0000259" key="1">
    <source>
        <dbReference type="Pfam" id="PF01408"/>
    </source>
</evidence>
<dbReference type="AlphaFoldDB" id="A0A7X0IPN4"/>
<dbReference type="Pfam" id="PF01408">
    <property type="entry name" value="GFO_IDH_MocA"/>
    <property type="match status" value="1"/>
</dbReference>
<evidence type="ECO:0000313" key="4">
    <source>
        <dbReference type="Proteomes" id="UP000565576"/>
    </source>
</evidence>
<sequence length="330" mass="35170">MSVKKLAILGAAHGHISYVTDALATRSDVELVALADHDEARRASYGAKLGVPGYADMTSLLARHDIDAAAVIAEPGLRAGLIEACLERGLFVIADKPLALTVAEVDRIAKADGGRNRVALMLEKRFYPVTRKACELFLGGEIGDLVAITSTGPHKLLPSARPAWFFDPSLYGSIVNDLAVHDIDLVLWLTGARSGRVSGWKSPACPEKHAGFALAGRALLTLETGLQAVIDMDWRQPEAAARHGDYAMRLIGTRGRMDILFGEGRLLVETDSRSLWEPDLPAPIGPADDALDALTGKAPLQVSTAEALLASRIAALAAASAEEGGHDYRW</sequence>
<feature type="domain" description="Gfo/Idh/MocA-like oxidoreductase N-terminal" evidence="1">
    <location>
        <begin position="5"/>
        <end position="111"/>
    </location>
</feature>
<reference evidence="3 4" key="1">
    <citation type="submission" date="2020-08" db="EMBL/GenBank/DDBJ databases">
        <title>Genomic Encyclopedia of Type Strains, Phase IV (KMG-V): Genome sequencing to study the core and pangenomes of soil and plant-associated prokaryotes.</title>
        <authorList>
            <person name="Whitman W."/>
        </authorList>
    </citation>
    <scope>NUCLEOTIDE SEQUENCE [LARGE SCALE GENOMIC DNA]</scope>
    <source>
        <strain evidence="3 4">SEMIA 4060</strain>
    </source>
</reference>
<protein>
    <submittedName>
        <fullName evidence="3">Putative dehydrogenase</fullName>
    </submittedName>
</protein>
<dbReference type="Proteomes" id="UP000565576">
    <property type="component" value="Unassembled WGS sequence"/>
</dbReference>